<dbReference type="PROSITE" id="PS51387">
    <property type="entry name" value="FAD_PCMH"/>
    <property type="match status" value="1"/>
</dbReference>
<dbReference type="PANTHER" id="PTHR43762:SF1">
    <property type="entry name" value="D-ARABINONO-1,4-LACTONE OXIDASE"/>
    <property type="match status" value="1"/>
</dbReference>
<gene>
    <name evidence="4" type="ORF">G9Q97_15020</name>
</gene>
<dbReference type="Gene3D" id="3.30.70.2520">
    <property type="match status" value="1"/>
</dbReference>
<dbReference type="InterPro" id="IPR016171">
    <property type="entry name" value="Vanillyl_alc_oxidase_C-sub2"/>
</dbReference>
<sequence>MKKRQFLKNSSFLVGANWVLPMISCDSPYKKQQGPVRTNWAGNVTYSTQRLEEPEQEGVLLSAVKQQEKIKVLGTRHSFNGIADSQLRQLSLEKLDPNIQLSADGKTVSVNGAVQYGVLAKILQQQGFALHNLASLPHISVAGACATGTHGSGDQNGNLSTAVTAMEMIKSNGEIRLFSEDSNPEELKASVVHLGALGVVTRMRLRIQPTYTVRQFVYENLPLQQLNAQFDTVFSSGYSVSLFTDWEGEKVNQLWIKKKGQGIGQEDAMPENFLGASLAQDHLHPIKEISPINCTAQMGLAGAWHERLPHFKMDFTPSSGEELQSEYFVPRSQAVAAINAIYSMGNEIYPFLLISEIRSIKKDELWLSPAYGRDSIAIHFTWKPDWENVRKLLPKIEAQLKPFQVRPHWGKLFTLDQKYLNEQYERMDDFVGLMKEMDPSGKFVNVFLQKNLLSKT</sequence>
<keyword evidence="1" id="KW-0285">Flavoprotein</keyword>
<keyword evidence="2" id="KW-0560">Oxidoreductase</keyword>
<dbReference type="Pfam" id="PF04030">
    <property type="entry name" value="ALO"/>
    <property type="match status" value="1"/>
</dbReference>
<keyword evidence="5" id="KW-1185">Reference proteome</keyword>
<dbReference type="InterPro" id="IPR006094">
    <property type="entry name" value="Oxid_FAD_bind_N"/>
</dbReference>
<dbReference type="InterPro" id="IPR036318">
    <property type="entry name" value="FAD-bd_PCMH-like_sf"/>
</dbReference>
<reference evidence="4 5" key="1">
    <citation type="submission" date="2020-03" db="EMBL/GenBank/DDBJ databases">
        <title>Cyclobacterium plantarum sp. nov., a marine bacterium isolated from a coastal-marine wetland.</title>
        <authorList>
            <person name="Sanchez-Porro C."/>
            <person name="Ventosa A."/>
            <person name="Amoozegar M."/>
        </authorList>
    </citation>
    <scope>NUCLEOTIDE SEQUENCE [LARGE SCALE GENOMIC DNA]</scope>
    <source>
        <strain evidence="4 5">GBPx2</strain>
    </source>
</reference>
<evidence type="ECO:0000256" key="2">
    <source>
        <dbReference type="ARBA" id="ARBA00023002"/>
    </source>
</evidence>
<evidence type="ECO:0000259" key="3">
    <source>
        <dbReference type="PROSITE" id="PS51387"/>
    </source>
</evidence>
<dbReference type="PIRSF" id="PIRSF000136">
    <property type="entry name" value="LGO_GLO"/>
    <property type="match status" value="1"/>
</dbReference>
<proteinExistence type="predicted"/>
<dbReference type="Proteomes" id="UP000649799">
    <property type="component" value="Unassembled WGS sequence"/>
</dbReference>
<dbReference type="InterPro" id="IPR016169">
    <property type="entry name" value="FAD-bd_PCMH_sub2"/>
</dbReference>
<dbReference type="SUPFAM" id="SSF56176">
    <property type="entry name" value="FAD-binding/transporter-associated domain-like"/>
    <property type="match status" value="1"/>
</dbReference>
<dbReference type="RefSeq" id="WP_166148218.1">
    <property type="nucleotide sequence ID" value="NZ_JAANYN010000006.1"/>
</dbReference>
<protein>
    <submittedName>
        <fullName evidence="4">FAD-binding protein</fullName>
    </submittedName>
</protein>
<dbReference type="Gene3D" id="3.30.465.10">
    <property type="match status" value="1"/>
</dbReference>
<dbReference type="Gene3D" id="3.30.70.2530">
    <property type="match status" value="1"/>
</dbReference>
<comment type="caution">
    <text evidence="4">The sequence shown here is derived from an EMBL/GenBank/DDBJ whole genome shotgun (WGS) entry which is preliminary data.</text>
</comment>
<dbReference type="Gene3D" id="1.10.45.10">
    <property type="entry name" value="Vanillyl-alcohol Oxidase, Chain A, domain 4"/>
    <property type="match status" value="1"/>
</dbReference>
<dbReference type="Gene3D" id="3.30.43.10">
    <property type="entry name" value="Uridine Diphospho-n-acetylenolpyruvylglucosamine Reductase, domain 2"/>
    <property type="match status" value="1"/>
</dbReference>
<dbReference type="PANTHER" id="PTHR43762">
    <property type="entry name" value="L-GULONOLACTONE OXIDASE"/>
    <property type="match status" value="1"/>
</dbReference>
<dbReference type="InterPro" id="IPR007173">
    <property type="entry name" value="ALO_C"/>
</dbReference>
<dbReference type="InterPro" id="IPR010031">
    <property type="entry name" value="FAD_lactone_oxidase-like"/>
</dbReference>
<evidence type="ECO:0000313" key="4">
    <source>
        <dbReference type="EMBL" id="NHE58121.1"/>
    </source>
</evidence>
<evidence type="ECO:0000313" key="5">
    <source>
        <dbReference type="Proteomes" id="UP000649799"/>
    </source>
</evidence>
<name>A0ABX0HCH4_9BACT</name>
<dbReference type="Pfam" id="PF01565">
    <property type="entry name" value="FAD_binding_4"/>
    <property type="match status" value="1"/>
</dbReference>
<organism evidence="4 5">
    <name type="scientific">Cyclobacterium plantarum</name>
    <dbReference type="NCBI Taxonomy" id="2716263"/>
    <lineage>
        <taxon>Bacteria</taxon>
        <taxon>Pseudomonadati</taxon>
        <taxon>Bacteroidota</taxon>
        <taxon>Cytophagia</taxon>
        <taxon>Cytophagales</taxon>
        <taxon>Cyclobacteriaceae</taxon>
        <taxon>Cyclobacterium</taxon>
    </lineage>
</organism>
<evidence type="ECO:0000256" key="1">
    <source>
        <dbReference type="ARBA" id="ARBA00022827"/>
    </source>
</evidence>
<accession>A0ABX0HCH4</accession>
<dbReference type="InterPro" id="IPR016166">
    <property type="entry name" value="FAD-bd_PCMH"/>
</dbReference>
<dbReference type="EMBL" id="JAANYN010000006">
    <property type="protein sequence ID" value="NHE58121.1"/>
    <property type="molecule type" value="Genomic_DNA"/>
</dbReference>
<keyword evidence="1" id="KW-0274">FAD</keyword>
<feature type="domain" description="FAD-binding PCMH-type" evidence="3">
    <location>
        <begin position="33"/>
        <end position="210"/>
    </location>
</feature>
<dbReference type="InterPro" id="IPR016167">
    <property type="entry name" value="FAD-bd_PCMH_sub1"/>
</dbReference>